<dbReference type="InterPro" id="IPR036108">
    <property type="entry name" value="4pyrrol_syn_uPrphyn_synt_sf"/>
</dbReference>
<protein>
    <recommendedName>
        <fullName evidence="7 9">Uroporphyrinogen-III synthase</fullName>
        <ecNumber evidence="3 9">4.2.1.75</ecNumber>
    </recommendedName>
</protein>
<keyword evidence="5 9" id="KW-0627">Porphyrin biosynthesis</keyword>
<evidence type="ECO:0000259" key="10">
    <source>
        <dbReference type="Pfam" id="PF02602"/>
    </source>
</evidence>
<evidence type="ECO:0000256" key="7">
    <source>
        <dbReference type="ARBA" id="ARBA00040167"/>
    </source>
</evidence>
<dbReference type="Gene3D" id="3.40.50.10090">
    <property type="match status" value="2"/>
</dbReference>
<evidence type="ECO:0000256" key="9">
    <source>
        <dbReference type="RuleBase" id="RU366031"/>
    </source>
</evidence>
<comment type="catalytic activity">
    <reaction evidence="8 9">
        <text>hydroxymethylbilane = uroporphyrinogen III + H2O</text>
        <dbReference type="Rhea" id="RHEA:18965"/>
        <dbReference type="ChEBI" id="CHEBI:15377"/>
        <dbReference type="ChEBI" id="CHEBI:57308"/>
        <dbReference type="ChEBI" id="CHEBI:57845"/>
        <dbReference type="EC" id="4.2.1.75"/>
    </reaction>
</comment>
<dbReference type="NCBIfam" id="NF006621">
    <property type="entry name" value="PRK09189.1"/>
    <property type="match status" value="1"/>
</dbReference>
<evidence type="ECO:0000256" key="3">
    <source>
        <dbReference type="ARBA" id="ARBA00013109"/>
    </source>
</evidence>
<name>A0ABY8IGE1_9HYPH</name>
<comment type="similarity">
    <text evidence="2 9">Belongs to the uroporphyrinogen-III synthase family.</text>
</comment>
<keyword evidence="4 9" id="KW-0456">Lyase</keyword>
<comment type="function">
    <text evidence="6 9">Catalyzes cyclization of the linear tetrapyrrole, hydroxymethylbilane, to the macrocyclic uroporphyrinogen III.</text>
</comment>
<evidence type="ECO:0000256" key="2">
    <source>
        <dbReference type="ARBA" id="ARBA00008133"/>
    </source>
</evidence>
<dbReference type="EMBL" id="CP117267">
    <property type="protein sequence ID" value="WFS22339.1"/>
    <property type="molecule type" value="Genomic_DNA"/>
</dbReference>
<sequence length="248" mass="26402">MRVLVTRPAASGERTAKKLEARGHEALLLPLTAAVHDPEAASAALDNSTGAIAVTSAEALRALQAIGPALSAHIGRPLFAVGKATAEKAVAAGFTTVHHSQGDGTELADLVASQKFLLGDRPLTYLAGYPRASGFEKQLSLHGVPFDCIECYRMEPVEPPETLLQSLFSDVPVDAVLFYSSHTARRFFGLATVSRHLEKLKKTRLLCLSATIATIVPYPLRSAVEIAEIPEEDSMLGLLDPDPSANLI</sequence>
<gene>
    <name evidence="11" type="ORF">PR018_14440</name>
</gene>
<evidence type="ECO:0000256" key="6">
    <source>
        <dbReference type="ARBA" id="ARBA00037589"/>
    </source>
</evidence>
<dbReference type="EC" id="4.2.1.75" evidence="3 9"/>
<dbReference type="InterPro" id="IPR039793">
    <property type="entry name" value="UROS/Hem4"/>
</dbReference>
<evidence type="ECO:0000256" key="4">
    <source>
        <dbReference type="ARBA" id="ARBA00023239"/>
    </source>
</evidence>
<dbReference type="Proteomes" id="UP000318939">
    <property type="component" value="Chromosome"/>
</dbReference>
<accession>A0ABY8IGE1</accession>
<dbReference type="RefSeq" id="WP_142824698.1">
    <property type="nucleotide sequence ID" value="NZ_CP117267.1"/>
</dbReference>
<evidence type="ECO:0000313" key="11">
    <source>
        <dbReference type="EMBL" id="WFS22339.1"/>
    </source>
</evidence>
<dbReference type="SUPFAM" id="SSF69618">
    <property type="entry name" value="HemD-like"/>
    <property type="match status" value="1"/>
</dbReference>
<comment type="pathway">
    <text evidence="1 9">Porphyrin-containing compound metabolism; protoporphyrin-IX biosynthesis; coproporphyrinogen-III from 5-aminolevulinate: step 3/4.</text>
</comment>
<dbReference type="GO" id="GO:0004852">
    <property type="term" value="F:uroporphyrinogen-III synthase activity"/>
    <property type="evidence" value="ECO:0007669"/>
    <property type="project" value="UniProtKB-EC"/>
</dbReference>
<evidence type="ECO:0000256" key="8">
    <source>
        <dbReference type="ARBA" id="ARBA00048617"/>
    </source>
</evidence>
<dbReference type="Pfam" id="PF02602">
    <property type="entry name" value="HEM4"/>
    <property type="match status" value="1"/>
</dbReference>
<evidence type="ECO:0000313" key="12">
    <source>
        <dbReference type="Proteomes" id="UP000318939"/>
    </source>
</evidence>
<dbReference type="PANTHER" id="PTHR38042:SF1">
    <property type="entry name" value="UROPORPHYRINOGEN-III SYNTHASE, CHLOROPLASTIC"/>
    <property type="match status" value="1"/>
</dbReference>
<reference evidence="11" key="1">
    <citation type="journal article" date="2019" name="Phytopathology">
        <title>A Novel Group of Rhizobium tumorigenes-Like Agrobacteria Associated with Crown Gall Disease of Rhododendron and Blueberry.</title>
        <authorList>
            <person name="Kuzmanovic N."/>
            <person name="Behrens P."/>
            <person name="Idczak E."/>
            <person name="Wagner S."/>
            <person name="Gotz M."/>
            <person name="Sproer C."/>
            <person name="Bunk B."/>
            <person name="Overmann J."/>
            <person name="Smalla K."/>
        </authorList>
    </citation>
    <scope>NUCLEOTIDE SEQUENCE</scope>
    <source>
        <strain evidence="11">Rho-6.2</strain>
    </source>
</reference>
<dbReference type="CDD" id="cd06578">
    <property type="entry name" value="HemD"/>
    <property type="match status" value="1"/>
</dbReference>
<dbReference type="InterPro" id="IPR003754">
    <property type="entry name" value="4pyrrol_synth_uPrphyn_synth"/>
</dbReference>
<proteinExistence type="inferred from homology"/>
<organism evidence="11 12">
    <name type="scientific">Rhizobium rhododendri</name>
    <dbReference type="NCBI Taxonomy" id="2506430"/>
    <lineage>
        <taxon>Bacteria</taxon>
        <taxon>Pseudomonadati</taxon>
        <taxon>Pseudomonadota</taxon>
        <taxon>Alphaproteobacteria</taxon>
        <taxon>Hyphomicrobiales</taxon>
        <taxon>Rhizobiaceae</taxon>
        <taxon>Rhizobium/Agrobacterium group</taxon>
        <taxon>Rhizobium</taxon>
    </lineage>
</organism>
<feature type="domain" description="Tetrapyrrole biosynthesis uroporphyrinogen III synthase" evidence="10">
    <location>
        <begin position="14"/>
        <end position="216"/>
    </location>
</feature>
<keyword evidence="12" id="KW-1185">Reference proteome</keyword>
<evidence type="ECO:0000256" key="5">
    <source>
        <dbReference type="ARBA" id="ARBA00023244"/>
    </source>
</evidence>
<reference evidence="11" key="2">
    <citation type="journal article" date="2023" name="MicrobiologyOpen">
        <title>Genomics of the tumorigenes clade of the family Rhizobiaceae and description of Rhizobium rhododendri sp. nov.</title>
        <authorList>
            <person name="Kuzmanovic N."/>
            <person name="diCenzo G.C."/>
            <person name="Bunk B."/>
            <person name="Sproeer C."/>
            <person name="Fruehling A."/>
            <person name="Neumann-Schaal M."/>
            <person name="Overmann J."/>
            <person name="Smalla K."/>
        </authorList>
    </citation>
    <scope>NUCLEOTIDE SEQUENCE</scope>
    <source>
        <strain evidence="11">Rho-6.2</strain>
    </source>
</reference>
<evidence type="ECO:0000256" key="1">
    <source>
        <dbReference type="ARBA" id="ARBA00004772"/>
    </source>
</evidence>
<dbReference type="PANTHER" id="PTHR38042">
    <property type="entry name" value="UROPORPHYRINOGEN-III SYNTHASE, CHLOROPLASTIC"/>
    <property type="match status" value="1"/>
</dbReference>